<evidence type="ECO:0000256" key="1">
    <source>
        <dbReference type="ARBA" id="ARBA00014898"/>
    </source>
</evidence>
<organism evidence="6 7">
    <name type="scientific">Selenomonas noxia F0398</name>
    <dbReference type="NCBI Taxonomy" id="702437"/>
    <lineage>
        <taxon>Bacteria</taxon>
        <taxon>Bacillati</taxon>
        <taxon>Bacillota</taxon>
        <taxon>Negativicutes</taxon>
        <taxon>Selenomonadales</taxon>
        <taxon>Selenomonadaceae</taxon>
        <taxon>Selenomonas</taxon>
    </lineage>
</organism>
<sequence length="310" mass="34240">MVRINFTRKVIMENNNIIDIPSLQWYPGHMRKAERLVKENLKLVDVVVELLDARIPMSSANPVLREIVNGKPRLIVLNKADLADETATRAWVKYFAAEGLTAVPVDAVKGRGVKELVQAIAKCAKPKTDKLVHHGAKARAARCMILGIPNVGKSSLINRLSGGSKTKVENRPGITRAKQWIRLGAQLELLDMPGILWPKFEDQNAALHLAFTGAINDNVYDVASVVLLLLDTLRTAYPSDLMERYRLEGELPSGAALLEEIGRKRGCLRAGGKIDYEKAEQIVLTDFRSGRLGRVTLDVLPSIPATENAR</sequence>
<evidence type="ECO:0000256" key="3">
    <source>
        <dbReference type="ARBA" id="ARBA00023134"/>
    </source>
</evidence>
<keyword evidence="4" id="KW-0963">Cytoplasm</keyword>
<dbReference type="CDD" id="cd01856">
    <property type="entry name" value="YlqF"/>
    <property type="match status" value="1"/>
</dbReference>
<comment type="function">
    <text evidence="4">Required for a late step of 50S ribosomal subunit assembly. Has GTPase activity.</text>
</comment>
<evidence type="ECO:0000313" key="7">
    <source>
        <dbReference type="Proteomes" id="UP000003175"/>
    </source>
</evidence>
<comment type="subcellular location">
    <subcellularLocation>
        <location evidence="4">Cytoplasm</location>
    </subcellularLocation>
</comment>
<comment type="similarity">
    <text evidence="4">Belongs to the TRAFAC class YlqF/YawG GTPase family. MTG1 subfamily.</text>
</comment>
<proteinExistence type="inferred from homology"/>
<dbReference type="PANTHER" id="PTHR45782:SF4">
    <property type="entry name" value="MITOCHONDRIAL RIBOSOME-ASSOCIATED GTPASE 1"/>
    <property type="match status" value="1"/>
</dbReference>
<reference evidence="6 7" key="1">
    <citation type="submission" date="2011-08" db="EMBL/GenBank/DDBJ databases">
        <title>The Genome Sequence of Selenomonas noxia F0398.</title>
        <authorList>
            <consortium name="The Broad Institute Genome Sequencing Platform"/>
            <person name="Earl A."/>
            <person name="Ward D."/>
            <person name="Feldgarden M."/>
            <person name="Gevers D."/>
            <person name="Izard J."/>
            <person name="Ganesan A."/>
            <person name="Blanton J.M."/>
            <person name="Baranova O.V."/>
            <person name="Tanner A.C."/>
            <person name="Dewhirst F.E."/>
            <person name="Young S.K."/>
            <person name="Zeng Q."/>
            <person name="Gargeya S."/>
            <person name="Fitzgerald M."/>
            <person name="Haas B."/>
            <person name="Abouelleil A."/>
            <person name="Alvarado L."/>
            <person name="Arachchi H.M."/>
            <person name="Berlin A."/>
            <person name="Brown A."/>
            <person name="Chapman S.B."/>
            <person name="Chen Z."/>
            <person name="Dunbar C."/>
            <person name="Freedman E."/>
            <person name="Gearin G."/>
            <person name="Gellesch M."/>
            <person name="Goldberg J."/>
            <person name="Griggs A."/>
            <person name="Gujja S."/>
            <person name="Heiman D."/>
            <person name="Howarth C."/>
            <person name="Larson L."/>
            <person name="Lui A."/>
            <person name="MacDonald P.J.P."/>
            <person name="Montmayeur A."/>
            <person name="Murphy C."/>
            <person name="Neiman D."/>
            <person name="Pearson M."/>
            <person name="Priest M."/>
            <person name="Roberts A."/>
            <person name="Saif S."/>
            <person name="Shea T."/>
            <person name="Shenoy N."/>
            <person name="Sisk P."/>
            <person name="Stolte C."/>
            <person name="Sykes S."/>
            <person name="Wortman J."/>
            <person name="Nusbaum C."/>
            <person name="Birren B."/>
        </authorList>
    </citation>
    <scope>NUCLEOTIDE SEQUENCE [LARGE SCALE GENOMIC DNA]</scope>
    <source>
        <strain evidence="6 7">F0398</strain>
    </source>
</reference>
<keyword evidence="3 4" id="KW-0342">GTP-binding</keyword>
<dbReference type="EMBL" id="ADGH01000004">
    <property type="protein sequence ID" value="EHG25391.1"/>
    <property type="molecule type" value="Genomic_DNA"/>
</dbReference>
<dbReference type="Pfam" id="PF01926">
    <property type="entry name" value="MMR_HSR1"/>
    <property type="match status" value="1"/>
</dbReference>
<feature type="domain" description="CP-type G" evidence="5">
    <location>
        <begin position="30"/>
        <end position="198"/>
    </location>
</feature>
<dbReference type="InterPro" id="IPR016478">
    <property type="entry name" value="GTPase_MTG1"/>
</dbReference>
<dbReference type="InterPro" id="IPR006073">
    <property type="entry name" value="GTP-bd"/>
</dbReference>
<dbReference type="PROSITE" id="PS51721">
    <property type="entry name" value="G_CP"/>
    <property type="match status" value="1"/>
</dbReference>
<dbReference type="InterPro" id="IPR027417">
    <property type="entry name" value="P-loop_NTPase"/>
</dbReference>
<name>A0ABP2MRK0_9FIRM</name>
<evidence type="ECO:0000259" key="5">
    <source>
        <dbReference type="PROSITE" id="PS51721"/>
    </source>
</evidence>
<evidence type="ECO:0000256" key="2">
    <source>
        <dbReference type="ARBA" id="ARBA00022741"/>
    </source>
</evidence>
<accession>A0ABP2MRK0</accession>
<comment type="caution">
    <text evidence="6">The sequence shown here is derived from an EMBL/GenBank/DDBJ whole genome shotgun (WGS) entry which is preliminary data.</text>
</comment>
<dbReference type="Gene3D" id="1.10.1580.10">
    <property type="match status" value="1"/>
</dbReference>
<dbReference type="PANTHER" id="PTHR45782">
    <property type="entry name" value="MITOCHONDRIAL RIBOSOME-ASSOCIATED GTPASE 1"/>
    <property type="match status" value="1"/>
</dbReference>
<dbReference type="CDD" id="cd00882">
    <property type="entry name" value="Ras_like_GTPase"/>
    <property type="match status" value="1"/>
</dbReference>
<dbReference type="InterPro" id="IPR019991">
    <property type="entry name" value="GTP-bd_ribosome_bgen"/>
</dbReference>
<dbReference type="InterPro" id="IPR030378">
    <property type="entry name" value="G_CP_dom"/>
</dbReference>
<dbReference type="Gene3D" id="3.40.50.300">
    <property type="entry name" value="P-loop containing nucleotide triphosphate hydrolases"/>
    <property type="match status" value="1"/>
</dbReference>
<dbReference type="PRINTS" id="PR00326">
    <property type="entry name" value="GTP1OBG"/>
</dbReference>
<protein>
    <recommendedName>
        <fullName evidence="1 4">Ribosome biogenesis GTPase A</fullName>
    </recommendedName>
</protein>
<keyword evidence="7" id="KW-1185">Reference proteome</keyword>
<dbReference type="SUPFAM" id="SSF52540">
    <property type="entry name" value="P-loop containing nucleoside triphosphate hydrolases"/>
    <property type="match status" value="1"/>
</dbReference>
<evidence type="ECO:0000256" key="4">
    <source>
        <dbReference type="PIRNR" id="PIRNR006230"/>
    </source>
</evidence>
<dbReference type="InterPro" id="IPR023179">
    <property type="entry name" value="GTP-bd_ortho_bundle_sf"/>
</dbReference>
<gene>
    <name evidence="6" type="ORF">HMPREF9432_00771</name>
</gene>
<evidence type="ECO:0000313" key="6">
    <source>
        <dbReference type="EMBL" id="EHG25391.1"/>
    </source>
</evidence>
<dbReference type="PIRSF" id="PIRSF006230">
    <property type="entry name" value="MG442"/>
    <property type="match status" value="1"/>
</dbReference>
<dbReference type="Proteomes" id="UP000003175">
    <property type="component" value="Unassembled WGS sequence"/>
</dbReference>
<dbReference type="NCBIfam" id="TIGR03596">
    <property type="entry name" value="GTPase_YlqF"/>
    <property type="match status" value="1"/>
</dbReference>
<keyword evidence="2 4" id="KW-0547">Nucleotide-binding</keyword>